<dbReference type="Pfam" id="PF13087">
    <property type="entry name" value="AAA_12"/>
    <property type="match status" value="1"/>
</dbReference>
<dbReference type="PANTHER" id="PTHR10887">
    <property type="entry name" value="DNA2/NAM7 HELICASE FAMILY"/>
    <property type="match status" value="1"/>
</dbReference>
<evidence type="ECO:0000256" key="1">
    <source>
        <dbReference type="SAM" id="MobiDB-lite"/>
    </source>
</evidence>
<protein>
    <recommendedName>
        <fullName evidence="2">DNA2/NAM7 helicase-like C-terminal domain-containing protein</fullName>
    </recommendedName>
</protein>
<evidence type="ECO:0000259" key="2">
    <source>
        <dbReference type="Pfam" id="PF13087"/>
    </source>
</evidence>
<name>A0A9P8V574_9PEZI</name>
<keyword evidence="4" id="KW-1185">Reference proteome</keyword>
<reference evidence="3" key="1">
    <citation type="journal article" date="2021" name="Nat. Commun.">
        <title>Genetic determinants of endophytism in the Arabidopsis root mycobiome.</title>
        <authorList>
            <person name="Mesny F."/>
            <person name="Miyauchi S."/>
            <person name="Thiergart T."/>
            <person name="Pickel B."/>
            <person name="Atanasova L."/>
            <person name="Karlsson M."/>
            <person name="Huettel B."/>
            <person name="Barry K.W."/>
            <person name="Haridas S."/>
            <person name="Chen C."/>
            <person name="Bauer D."/>
            <person name="Andreopoulos W."/>
            <person name="Pangilinan J."/>
            <person name="LaButti K."/>
            <person name="Riley R."/>
            <person name="Lipzen A."/>
            <person name="Clum A."/>
            <person name="Drula E."/>
            <person name="Henrissat B."/>
            <person name="Kohler A."/>
            <person name="Grigoriev I.V."/>
            <person name="Martin F.M."/>
            <person name="Hacquard S."/>
        </authorList>
    </citation>
    <scope>NUCLEOTIDE SEQUENCE</scope>
    <source>
        <strain evidence="3">MPI-SDFR-AT-0117</strain>
    </source>
</reference>
<dbReference type="Gene3D" id="3.40.50.300">
    <property type="entry name" value="P-loop containing nucleotide triphosphate hydrolases"/>
    <property type="match status" value="1"/>
</dbReference>
<dbReference type="InterPro" id="IPR027417">
    <property type="entry name" value="P-loop_NTPase"/>
</dbReference>
<dbReference type="PANTHER" id="PTHR10887:SF341">
    <property type="entry name" value="NFX1-TYPE ZINC FINGER-CONTAINING PROTEIN 1"/>
    <property type="match status" value="1"/>
</dbReference>
<accession>A0A9P8V574</accession>
<dbReference type="InterPro" id="IPR045055">
    <property type="entry name" value="DNA2/NAM7-like"/>
</dbReference>
<evidence type="ECO:0000313" key="3">
    <source>
        <dbReference type="EMBL" id="KAH6676109.1"/>
    </source>
</evidence>
<proteinExistence type="predicted"/>
<comment type="caution">
    <text evidence="3">The sequence shown here is derived from an EMBL/GenBank/DDBJ whole genome shotgun (WGS) entry which is preliminary data.</text>
</comment>
<dbReference type="OrthoDB" id="6513042at2759"/>
<dbReference type="InterPro" id="IPR041679">
    <property type="entry name" value="DNA2/NAM7-like_C"/>
</dbReference>
<sequence>MGKAKLRSSASDFDHTHPPSTDKRLAWKTVRFPVSVQGLPDFWQICLIAKALQPPKDAYEKLVTPLSKRRLIDTNLVIPPANSIKPSKDWRFRVKFRGAIEQKSGSSFRNTSHAGWCLDKAIAIMKTGARCIPPRGDEKARVLILCLYAEQLLEYKSCIREMVERDISRSLFSSIDLCTLDSSRGKEADIIFVDFVRTEDVGFCDDAYRVCQSLTRSKGHEIILMNESMTFRRRSKRLEYILDHVPNVVTQECYEYCGDHRHTTEDCSRPERCTICGGMEEHPPARCPDTYCPNCRQKGHAVSACAQPRRAQKKPGKRK</sequence>
<feature type="region of interest" description="Disordered" evidence="1">
    <location>
        <begin position="1"/>
        <end position="20"/>
    </location>
</feature>
<evidence type="ECO:0000313" key="4">
    <source>
        <dbReference type="Proteomes" id="UP000770015"/>
    </source>
</evidence>
<dbReference type="EMBL" id="JAGSXJ010000024">
    <property type="protein sequence ID" value="KAH6676109.1"/>
    <property type="molecule type" value="Genomic_DNA"/>
</dbReference>
<dbReference type="GO" id="GO:0031380">
    <property type="term" value="C:nuclear RNA-directed RNA polymerase complex"/>
    <property type="evidence" value="ECO:0007669"/>
    <property type="project" value="TreeGrafter"/>
</dbReference>
<dbReference type="AlphaFoldDB" id="A0A9P8V574"/>
<feature type="domain" description="DNA2/NAM7 helicase-like C-terminal" evidence="2">
    <location>
        <begin position="101"/>
        <end position="226"/>
    </location>
</feature>
<gene>
    <name evidence="3" type="ORF">F5X68DRAFT_264304</name>
</gene>
<organism evidence="3 4">
    <name type="scientific">Plectosphaerella plurivora</name>
    <dbReference type="NCBI Taxonomy" id="936078"/>
    <lineage>
        <taxon>Eukaryota</taxon>
        <taxon>Fungi</taxon>
        <taxon>Dikarya</taxon>
        <taxon>Ascomycota</taxon>
        <taxon>Pezizomycotina</taxon>
        <taxon>Sordariomycetes</taxon>
        <taxon>Hypocreomycetidae</taxon>
        <taxon>Glomerellales</taxon>
        <taxon>Plectosphaerellaceae</taxon>
        <taxon>Plectosphaerella</taxon>
    </lineage>
</organism>
<dbReference type="GO" id="GO:0031048">
    <property type="term" value="P:regulatory ncRNA-mediated heterochromatin formation"/>
    <property type="evidence" value="ECO:0007669"/>
    <property type="project" value="TreeGrafter"/>
</dbReference>
<dbReference type="Proteomes" id="UP000770015">
    <property type="component" value="Unassembled WGS sequence"/>
</dbReference>